<evidence type="ECO:0000256" key="1">
    <source>
        <dbReference type="ARBA" id="ARBA00004141"/>
    </source>
</evidence>
<reference evidence="6 7" key="1">
    <citation type="submission" date="2017-12" db="EMBL/GenBank/DDBJ databases">
        <title>Phylogenetic diversity of female urinary microbiome.</title>
        <authorList>
            <person name="Thomas-White K."/>
            <person name="Wolfe A.J."/>
        </authorList>
    </citation>
    <scope>NUCLEOTIDE SEQUENCE [LARGE SCALE GENOMIC DNA]</scope>
    <source>
        <strain evidence="6 7">UMB0112</strain>
    </source>
</reference>
<dbReference type="PANTHER" id="PTHR43483">
    <property type="entry name" value="MEMBRANE TRANSPORTER PROTEIN HI_0806-RELATED"/>
    <property type="match status" value="1"/>
</dbReference>
<evidence type="ECO:0000256" key="2">
    <source>
        <dbReference type="ARBA" id="ARBA00022692"/>
    </source>
</evidence>
<evidence type="ECO:0000313" key="7">
    <source>
        <dbReference type="Proteomes" id="UP000234639"/>
    </source>
</evidence>
<feature type="transmembrane region" description="Helical" evidence="5">
    <location>
        <begin position="42"/>
        <end position="63"/>
    </location>
</feature>
<accession>A0A2I1NAK5</accession>
<feature type="transmembrane region" description="Helical" evidence="5">
    <location>
        <begin position="174"/>
        <end position="192"/>
    </location>
</feature>
<feature type="transmembrane region" description="Helical" evidence="5">
    <location>
        <begin position="204"/>
        <end position="226"/>
    </location>
</feature>
<dbReference type="AlphaFoldDB" id="A0A2I1NAK5"/>
<feature type="transmembrane region" description="Helical" evidence="5">
    <location>
        <begin position="140"/>
        <end position="162"/>
    </location>
</feature>
<dbReference type="Proteomes" id="UP000234639">
    <property type="component" value="Unassembled WGS sequence"/>
</dbReference>
<comment type="caution">
    <text evidence="6">The sequence shown here is derived from an EMBL/GenBank/DDBJ whole genome shotgun (WGS) entry which is preliminary data.</text>
</comment>
<evidence type="ECO:0000256" key="5">
    <source>
        <dbReference type="RuleBase" id="RU363041"/>
    </source>
</evidence>
<organism evidence="6 7">
    <name type="scientific">Campylobacter ureolyticus</name>
    <dbReference type="NCBI Taxonomy" id="827"/>
    <lineage>
        <taxon>Bacteria</taxon>
        <taxon>Pseudomonadati</taxon>
        <taxon>Campylobacterota</taxon>
        <taxon>Epsilonproteobacteria</taxon>
        <taxon>Campylobacterales</taxon>
        <taxon>Campylobacteraceae</taxon>
        <taxon>Campylobacter</taxon>
    </lineage>
</organism>
<feature type="transmembrane region" description="Helical" evidence="5">
    <location>
        <begin position="238"/>
        <end position="256"/>
    </location>
</feature>
<feature type="transmembrane region" description="Helical" evidence="5">
    <location>
        <begin position="100"/>
        <end position="119"/>
    </location>
</feature>
<sequence>MIEFLLLGCVVGVCAGMFGIGGGGIMVPIFTMIFLKEGINDAMHLALGSSMCAIIITSLSSFLAHNKNNAVRWDLLKLIVPGIIIGTMLSSFIASFIPAFYLAMVFSLYMFISALRMFFSKSVSKTRKIYKKYIQFIAGLIIGSVSAIVSIGGGSLSVPYIASQGVDIKKAIGTSAAIGFPLAIAGTFGYVVSGWQNTNLSEFIIGYVNLKAVFFTTITSFLFAPLGVKIVHNIKSQNVKKIFGIFLFILSMKMLFEFI</sequence>
<keyword evidence="3 5" id="KW-1133">Transmembrane helix</keyword>
<protein>
    <recommendedName>
        <fullName evidence="5">Probable membrane transporter protein</fullName>
    </recommendedName>
</protein>
<dbReference type="PANTHER" id="PTHR43483:SF3">
    <property type="entry name" value="MEMBRANE TRANSPORTER PROTEIN HI_0806-RELATED"/>
    <property type="match status" value="1"/>
</dbReference>
<keyword evidence="5" id="KW-1003">Cell membrane</keyword>
<dbReference type="InterPro" id="IPR002781">
    <property type="entry name" value="TM_pro_TauE-like"/>
</dbReference>
<name>A0A2I1NAK5_9BACT</name>
<proteinExistence type="inferred from homology"/>
<dbReference type="RefSeq" id="WP_101637005.1">
    <property type="nucleotide sequence ID" value="NZ_PKHU01000003.1"/>
</dbReference>
<comment type="subcellular location">
    <subcellularLocation>
        <location evidence="5">Cell membrane</location>
        <topology evidence="5">Multi-pass membrane protein</topology>
    </subcellularLocation>
    <subcellularLocation>
        <location evidence="1">Membrane</location>
        <topology evidence="1">Multi-pass membrane protein</topology>
    </subcellularLocation>
</comment>
<feature type="transmembrane region" description="Helical" evidence="5">
    <location>
        <begin position="75"/>
        <end position="94"/>
    </location>
</feature>
<evidence type="ECO:0000256" key="4">
    <source>
        <dbReference type="ARBA" id="ARBA00023136"/>
    </source>
</evidence>
<evidence type="ECO:0000313" key="6">
    <source>
        <dbReference type="EMBL" id="PKZ29420.1"/>
    </source>
</evidence>
<evidence type="ECO:0000256" key="3">
    <source>
        <dbReference type="ARBA" id="ARBA00022989"/>
    </source>
</evidence>
<dbReference type="Pfam" id="PF01925">
    <property type="entry name" value="TauE"/>
    <property type="match status" value="1"/>
</dbReference>
<keyword evidence="2 5" id="KW-0812">Transmembrane</keyword>
<keyword evidence="4 5" id="KW-0472">Membrane</keyword>
<dbReference type="GO" id="GO:0005886">
    <property type="term" value="C:plasma membrane"/>
    <property type="evidence" value="ECO:0007669"/>
    <property type="project" value="UniProtKB-SubCell"/>
</dbReference>
<comment type="similarity">
    <text evidence="5">Belongs to the 4-toluene sulfonate uptake permease (TSUP) (TC 2.A.102) family.</text>
</comment>
<dbReference type="EMBL" id="PKHU01000003">
    <property type="protein sequence ID" value="PKZ29420.1"/>
    <property type="molecule type" value="Genomic_DNA"/>
</dbReference>
<gene>
    <name evidence="6" type="ORF">CYJ41_03425</name>
</gene>
<feature type="transmembrane region" description="Helical" evidence="5">
    <location>
        <begin position="5"/>
        <end position="30"/>
    </location>
</feature>